<comment type="caution">
    <text evidence="2">The sequence shown here is derived from an EMBL/GenBank/DDBJ whole genome shotgun (WGS) entry which is preliminary data.</text>
</comment>
<feature type="signal peptide" evidence="1">
    <location>
        <begin position="1"/>
        <end position="18"/>
    </location>
</feature>
<organism evidence="2 3">
    <name type="scientific">Phytophthora boehmeriae</name>
    <dbReference type="NCBI Taxonomy" id="109152"/>
    <lineage>
        <taxon>Eukaryota</taxon>
        <taxon>Sar</taxon>
        <taxon>Stramenopiles</taxon>
        <taxon>Oomycota</taxon>
        <taxon>Peronosporomycetes</taxon>
        <taxon>Peronosporales</taxon>
        <taxon>Peronosporaceae</taxon>
        <taxon>Phytophthora</taxon>
    </lineage>
</organism>
<gene>
    <name evidence="2" type="ORF">PHYBOEH_010441</name>
</gene>
<name>A0A8T1X4H4_9STRA</name>
<dbReference type="OrthoDB" id="3360032at2759"/>
<evidence type="ECO:0000313" key="2">
    <source>
        <dbReference type="EMBL" id="KAG7398809.1"/>
    </source>
</evidence>
<sequence length="224" mass="24757">MMPLFLLIVATVIAAASASHDPQDAPPVLDLYPDQPLQSQHLPYGTTQVYRVSDLQPAKVYDIKVSYPASVPSLFSLQVERVLLPLPVATDNNENDGRSTIKIPPRRRVLNTAKLRLHPQDLETHESVRYRLEPAGDAIQVEFSLTAQTEGVARSGRQQRQECVFDIVVEEVLLQAFPKSTLVLIGWLLAILAGGARWVLPYVERKIALGCVEDRASAAEAKQS</sequence>
<dbReference type="EMBL" id="JAGDFL010000071">
    <property type="protein sequence ID" value="KAG7398809.1"/>
    <property type="molecule type" value="Genomic_DNA"/>
</dbReference>
<reference evidence="2" key="1">
    <citation type="submission" date="2021-02" db="EMBL/GenBank/DDBJ databases">
        <authorList>
            <person name="Palmer J.M."/>
        </authorList>
    </citation>
    <scope>NUCLEOTIDE SEQUENCE</scope>
    <source>
        <strain evidence="2">SCRP23</strain>
    </source>
</reference>
<protein>
    <submittedName>
        <fullName evidence="2">Uncharacterized protein</fullName>
    </submittedName>
</protein>
<keyword evidence="3" id="KW-1185">Reference proteome</keyword>
<dbReference type="PANTHER" id="PTHR35465">
    <property type="entry name" value="CAVEOLIN-1 PROTEIN"/>
    <property type="match status" value="1"/>
</dbReference>
<accession>A0A8T1X4H4</accession>
<proteinExistence type="predicted"/>
<feature type="chain" id="PRO_5035898200" evidence="1">
    <location>
        <begin position="19"/>
        <end position="224"/>
    </location>
</feature>
<evidence type="ECO:0000256" key="1">
    <source>
        <dbReference type="SAM" id="SignalP"/>
    </source>
</evidence>
<dbReference type="AlphaFoldDB" id="A0A8T1X4H4"/>
<dbReference type="PANTHER" id="PTHR35465:SF1">
    <property type="entry name" value="PHOSPHATIDYLINOSITOL-GLYCAN BIOSYNTHESIS CLASS X PROTEIN"/>
    <property type="match status" value="1"/>
</dbReference>
<dbReference type="Proteomes" id="UP000693981">
    <property type="component" value="Unassembled WGS sequence"/>
</dbReference>
<keyword evidence="1" id="KW-0732">Signal</keyword>
<evidence type="ECO:0000313" key="3">
    <source>
        <dbReference type="Proteomes" id="UP000693981"/>
    </source>
</evidence>